<accession>A0ABY6FZ49</accession>
<keyword evidence="3" id="KW-1185">Reference proteome</keyword>
<gene>
    <name evidence="2" type="ORF">BRM3_11445</name>
</gene>
<sequence length="270" mass="28724">MDASGREVSAAIDADIVGETDIELQIAVARLPGLEVDEHLEVTLDGTALEVDELASAHGGRIHRFTAHEGELAIRYEARIQGRAEASQEEPLDGSIYLRPSRYVDSDRLFGFAGGQFDLEREPVELAQDIARFVADRLEYVPGASAPTDGASDTLLAGAGVCRDYAHLVVALARAMQIPARLAAVYAPGCDPMDFHAVAEVLLDGRWTAIDATGLAPRVSLVRIATGRDAADTAFLDNHGGTMTLRSSVVTAIVDGALPVDDIAELVPIR</sequence>
<dbReference type="Pfam" id="PF01841">
    <property type="entry name" value="Transglut_core"/>
    <property type="match status" value="1"/>
</dbReference>
<dbReference type="SUPFAM" id="SSF54001">
    <property type="entry name" value="Cysteine proteinases"/>
    <property type="match status" value="1"/>
</dbReference>
<dbReference type="PANTHER" id="PTHR33490:SF12">
    <property type="entry name" value="BLL5557 PROTEIN"/>
    <property type="match status" value="1"/>
</dbReference>
<proteinExistence type="predicted"/>
<dbReference type="PANTHER" id="PTHR33490">
    <property type="entry name" value="BLR5614 PROTEIN-RELATED"/>
    <property type="match status" value="1"/>
</dbReference>
<dbReference type="Gene3D" id="3.10.620.30">
    <property type="match status" value="1"/>
</dbReference>
<evidence type="ECO:0000259" key="1">
    <source>
        <dbReference type="SMART" id="SM00460"/>
    </source>
</evidence>
<feature type="domain" description="Transglutaminase-like" evidence="1">
    <location>
        <begin position="154"/>
        <end position="214"/>
    </location>
</feature>
<organism evidence="2 3">
    <name type="scientific">Brachybacterium huguangmaarense</name>
    <dbReference type="NCBI Taxonomy" id="1652028"/>
    <lineage>
        <taxon>Bacteria</taxon>
        <taxon>Bacillati</taxon>
        <taxon>Actinomycetota</taxon>
        <taxon>Actinomycetes</taxon>
        <taxon>Micrococcales</taxon>
        <taxon>Dermabacteraceae</taxon>
        <taxon>Brachybacterium</taxon>
    </lineage>
</organism>
<dbReference type="InterPro" id="IPR002931">
    <property type="entry name" value="Transglutaminase-like"/>
</dbReference>
<evidence type="ECO:0000313" key="2">
    <source>
        <dbReference type="EMBL" id="UYG16222.1"/>
    </source>
</evidence>
<dbReference type="SMART" id="SM00460">
    <property type="entry name" value="TGc"/>
    <property type="match status" value="1"/>
</dbReference>
<evidence type="ECO:0000313" key="3">
    <source>
        <dbReference type="Proteomes" id="UP001164305"/>
    </source>
</evidence>
<reference evidence="2" key="1">
    <citation type="submission" date="2022-10" db="EMBL/GenBank/DDBJ databases">
        <title>Whole-Genome Sequencing of Brachybacterium huguangmaarense BRM-3, Isolated from Betula schmidtii.</title>
        <authorList>
            <person name="Haam D."/>
        </authorList>
    </citation>
    <scope>NUCLEOTIDE SEQUENCE</scope>
    <source>
        <strain evidence="2">BRM-3</strain>
    </source>
</reference>
<dbReference type="Proteomes" id="UP001164305">
    <property type="component" value="Chromosome"/>
</dbReference>
<protein>
    <submittedName>
        <fullName evidence="2">Transglutaminase family protein</fullName>
    </submittedName>
</protein>
<dbReference type="EMBL" id="CP107020">
    <property type="protein sequence ID" value="UYG16222.1"/>
    <property type="molecule type" value="Genomic_DNA"/>
</dbReference>
<dbReference type="Gene3D" id="2.60.40.2250">
    <property type="match status" value="1"/>
</dbReference>
<name>A0ABY6FZ49_9MICO</name>
<dbReference type="InterPro" id="IPR038765">
    <property type="entry name" value="Papain-like_cys_pep_sf"/>
</dbReference>